<dbReference type="EMBL" id="CABVII010000011">
    <property type="protein sequence ID" value="VVP00072.1"/>
    <property type="molecule type" value="Genomic_DNA"/>
</dbReference>
<organism evidence="1 2">
    <name type="scientific">Pseudomonas fluorescens</name>
    <dbReference type="NCBI Taxonomy" id="294"/>
    <lineage>
        <taxon>Bacteria</taxon>
        <taxon>Pseudomonadati</taxon>
        <taxon>Pseudomonadota</taxon>
        <taxon>Gammaproteobacteria</taxon>
        <taxon>Pseudomonadales</taxon>
        <taxon>Pseudomonadaceae</taxon>
        <taxon>Pseudomonas</taxon>
    </lineage>
</organism>
<dbReference type="Proteomes" id="UP000385207">
    <property type="component" value="Unassembled WGS sequence"/>
</dbReference>
<evidence type="ECO:0000313" key="2">
    <source>
        <dbReference type="Proteomes" id="UP000385207"/>
    </source>
</evidence>
<reference evidence="1 2" key="1">
    <citation type="submission" date="2019-09" db="EMBL/GenBank/DDBJ databases">
        <authorList>
            <person name="Chandra G."/>
            <person name="Truman W A."/>
        </authorList>
    </citation>
    <scope>NUCLEOTIDE SEQUENCE [LARGE SCALE GENOMIC DNA]</scope>
    <source>
        <strain evidence="1">PS862</strain>
    </source>
</reference>
<protein>
    <submittedName>
        <fullName evidence="1">Uncharacterized protein</fullName>
    </submittedName>
</protein>
<sequence length="128" mass="14346">MLCSAQKSDATHTDQITDFEVRNMRAHRRYTADNFVPRYAGKLRACPLGAHLVKIRMADATEGDVDLNIMGCRRAATDLHRLKGFVASVSAIGLYKHVRDLKGFVGWTFSRSAKALCSAFRWITCLIL</sequence>
<proteinExistence type="predicted"/>
<accession>A0A5E6NZQ1</accession>
<evidence type="ECO:0000313" key="1">
    <source>
        <dbReference type="EMBL" id="VVP00072.1"/>
    </source>
</evidence>
<gene>
    <name evidence="1" type="ORF">PS862_02796</name>
</gene>
<dbReference type="AntiFam" id="ANF00156">
    <property type="entry name" value="Shadow ORF (opposite yahK)"/>
</dbReference>
<dbReference type="AlphaFoldDB" id="A0A5E6NZQ1"/>
<name>A0A5E6NZQ1_PSEFL</name>